<dbReference type="OrthoDB" id="9811754at2"/>
<evidence type="ECO:0000313" key="6">
    <source>
        <dbReference type="Proteomes" id="UP000243793"/>
    </source>
</evidence>
<proteinExistence type="predicted"/>
<evidence type="ECO:0000256" key="1">
    <source>
        <dbReference type="ARBA" id="ARBA00004196"/>
    </source>
</evidence>
<dbReference type="InterPro" id="IPR058633">
    <property type="entry name" value="EmrA/FarA_HH"/>
</dbReference>
<keyword evidence="2" id="KW-0472">Membrane</keyword>
<evidence type="ECO:0000256" key="2">
    <source>
        <dbReference type="SAM" id="Phobius"/>
    </source>
</evidence>
<dbReference type="KEGG" id="ocm:CBP12_06745"/>
<feature type="domain" description="p-hydroxybenzoic acid efflux pump subunit AaeA-like beta-barrel" evidence="4">
    <location>
        <begin position="254"/>
        <end position="344"/>
    </location>
</feature>
<organism evidence="5 6">
    <name type="scientific">Oceanisphaera avium</name>
    <dbReference type="NCBI Taxonomy" id="1903694"/>
    <lineage>
        <taxon>Bacteria</taxon>
        <taxon>Pseudomonadati</taxon>
        <taxon>Pseudomonadota</taxon>
        <taxon>Gammaproteobacteria</taxon>
        <taxon>Aeromonadales</taxon>
        <taxon>Aeromonadaceae</taxon>
        <taxon>Oceanisphaera</taxon>
    </lineage>
</organism>
<dbReference type="AlphaFoldDB" id="A0A1Y0D0K9"/>
<sequence>MDTDLMNTLDQDTAIPPKRRRLRLVLLILIPSLLALIGLIFYLLGGRYVETDNAYVKADKVPISTQVSGAVAQVLVRENESVNAGQLLFTLDPAQFEVEQAQAQAKLAQVVTNLTALKASYGEKEAELELANSQLVYAKKQEARQTNLSAKNFTSAASLDDARQTTKMAALKIAAIQQEMASIRANLAGGPERPLEEHPLYKSALADLNLAKLNLARTAVRAAVPGVVSKLPKVSQYLNTGTIALMLIETGSPWVEANFTENDITHMHAGLPVSITIDAYPSYKWTGTVNSLSPGTGAEFSVIPAQNATGNWVKITQRVPVRIQLNPDADAPPLRAGLSATVEVDTEQKNRLAALWPF</sequence>
<dbReference type="PANTHER" id="PTHR30386">
    <property type="entry name" value="MEMBRANE FUSION SUBUNIT OF EMRAB-TOLC MULTIDRUG EFFLUX PUMP"/>
    <property type="match status" value="1"/>
</dbReference>
<feature type="transmembrane region" description="Helical" evidence="2">
    <location>
        <begin position="24"/>
        <end position="44"/>
    </location>
</feature>
<keyword evidence="2" id="KW-1133">Transmembrane helix</keyword>
<keyword evidence="6" id="KW-1185">Reference proteome</keyword>
<dbReference type="InterPro" id="IPR058634">
    <property type="entry name" value="AaeA-lik-b-barrel"/>
</dbReference>
<keyword evidence="2" id="KW-0812">Transmembrane</keyword>
<dbReference type="InterPro" id="IPR050739">
    <property type="entry name" value="MFP"/>
</dbReference>
<dbReference type="Gene3D" id="2.40.30.170">
    <property type="match status" value="1"/>
</dbReference>
<evidence type="ECO:0000259" key="3">
    <source>
        <dbReference type="Pfam" id="PF25885"/>
    </source>
</evidence>
<evidence type="ECO:0000313" key="5">
    <source>
        <dbReference type="EMBL" id="ART81130.1"/>
    </source>
</evidence>
<reference evidence="6" key="1">
    <citation type="submission" date="2017-05" db="EMBL/GenBank/DDBJ databases">
        <authorList>
            <person name="Sung H."/>
        </authorList>
    </citation>
    <scope>NUCLEOTIDE SEQUENCE [LARGE SCALE GENOMIC DNA]</scope>
    <source>
        <strain evidence="6">AMac2203</strain>
    </source>
</reference>
<dbReference type="Gene3D" id="2.40.50.100">
    <property type="match status" value="1"/>
</dbReference>
<accession>A0A1Y0D0K9</accession>
<protein>
    <submittedName>
        <fullName evidence="5">Hemolysin D</fullName>
    </submittedName>
</protein>
<dbReference type="SUPFAM" id="SSF111369">
    <property type="entry name" value="HlyD-like secretion proteins"/>
    <property type="match status" value="2"/>
</dbReference>
<dbReference type="PANTHER" id="PTHR30386:SF19">
    <property type="entry name" value="MULTIDRUG EXPORT PROTEIN EMRA-RELATED"/>
    <property type="match status" value="1"/>
</dbReference>
<dbReference type="GO" id="GO:0055085">
    <property type="term" value="P:transmembrane transport"/>
    <property type="evidence" value="ECO:0007669"/>
    <property type="project" value="InterPro"/>
</dbReference>
<dbReference type="Proteomes" id="UP000243793">
    <property type="component" value="Chromosome"/>
</dbReference>
<dbReference type="Pfam" id="PF25963">
    <property type="entry name" value="Beta-barrel_AAEA"/>
    <property type="match status" value="1"/>
</dbReference>
<feature type="domain" description="Multidrug export protein EmrA/FarA alpha-helical hairpin" evidence="3">
    <location>
        <begin position="100"/>
        <end position="218"/>
    </location>
</feature>
<evidence type="ECO:0000259" key="4">
    <source>
        <dbReference type="Pfam" id="PF25963"/>
    </source>
</evidence>
<gene>
    <name evidence="5" type="ORF">CBP12_06745</name>
</gene>
<comment type="subcellular location">
    <subcellularLocation>
        <location evidence="1">Cell envelope</location>
    </subcellularLocation>
</comment>
<dbReference type="EMBL" id="CP021376">
    <property type="protein sequence ID" value="ART81130.1"/>
    <property type="molecule type" value="Genomic_DNA"/>
</dbReference>
<dbReference type="Pfam" id="PF25885">
    <property type="entry name" value="HH_EMRA"/>
    <property type="match status" value="1"/>
</dbReference>
<name>A0A1Y0D0K9_9GAMM</name>
<dbReference type="GO" id="GO:0030313">
    <property type="term" value="C:cell envelope"/>
    <property type="evidence" value="ECO:0007669"/>
    <property type="project" value="UniProtKB-SubCell"/>
</dbReference>
<dbReference type="Gene3D" id="1.10.287.470">
    <property type="entry name" value="Helix hairpin bin"/>
    <property type="match status" value="1"/>
</dbReference>